<evidence type="ECO:0000313" key="2">
    <source>
        <dbReference type="Proteomes" id="UP000199019"/>
    </source>
</evidence>
<evidence type="ECO:0000313" key="1">
    <source>
        <dbReference type="EMBL" id="SES25765.1"/>
    </source>
</evidence>
<accession>A0A1H9VVS0</accession>
<gene>
    <name evidence="1" type="ORF">SAMN05216199_2598</name>
</gene>
<dbReference type="RefSeq" id="WP_091758744.1">
    <property type="nucleotide sequence ID" value="NZ_FOHB01000004.1"/>
</dbReference>
<keyword evidence="2" id="KW-1185">Reference proteome</keyword>
<dbReference type="STRING" id="587636.SAMN05216199_2598"/>
<reference evidence="2" key="1">
    <citation type="submission" date="2016-10" db="EMBL/GenBank/DDBJ databases">
        <authorList>
            <person name="Varghese N."/>
            <person name="Submissions S."/>
        </authorList>
    </citation>
    <scope>NUCLEOTIDE SEQUENCE [LARGE SCALE GENOMIC DNA]</scope>
    <source>
        <strain evidence="2">CGMCC 1.6963</strain>
    </source>
</reference>
<dbReference type="Proteomes" id="UP000199019">
    <property type="component" value="Unassembled WGS sequence"/>
</dbReference>
<protein>
    <submittedName>
        <fullName evidence="1">Uncharacterized protein</fullName>
    </submittedName>
</protein>
<dbReference type="AlphaFoldDB" id="A0A1H9VVS0"/>
<name>A0A1H9VVS0_9MICO</name>
<proteinExistence type="predicted"/>
<organism evidence="1 2">
    <name type="scientific">Pedococcus cremeus</name>
    <dbReference type="NCBI Taxonomy" id="587636"/>
    <lineage>
        <taxon>Bacteria</taxon>
        <taxon>Bacillati</taxon>
        <taxon>Actinomycetota</taxon>
        <taxon>Actinomycetes</taxon>
        <taxon>Micrococcales</taxon>
        <taxon>Intrasporangiaceae</taxon>
        <taxon>Pedococcus</taxon>
    </lineage>
</organism>
<dbReference type="EMBL" id="FOHB01000004">
    <property type="protein sequence ID" value="SES25765.1"/>
    <property type="molecule type" value="Genomic_DNA"/>
</dbReference>
<sequence>MTLVVITKVVAVEDPVLSRATGTLRAAQSKAPIDALGSAVATARGAVAVLDGADVLDGAEVEAGPALGDVVRVVVSAGVVVAVADAVRAAGVLGLVVADSAVPGVADGPSSAWAAGAPKAPIPISSTAATSRCVRMTASSSAHPLRR</sequence>